<evidence type="ECO:0000313" key="1">
    <source>
        <dbReference type="EMBL" id="KAF2623090.1"/>
    </source>
</evidence>
<dbReference type="EMBL" id="MU006739">
    <property type="protein sequence ID" value="KAF2623090.1"/>
    <property type="molecule type" value="Genomic_DNA"/>
</dbReference>
<name>A0ACB6RMA5_9PLEO</name>
<comment type="caution">
    <text evidence="1">The sequence shown here is derived from an EMBL/GenBank/DDBJ whole genome shotgun (WGS) entry which is preliminary data.</text>
</comment>
<reference evidence="1" key="1">
    <citation type="journal article" date="2020" name="Stud. Mycol.">
        <title>101 Dothideomycetes genomes: a test case for predicting lifestyles and emergence of pathogens.</title>
        <authorList>
            <person name="Haridas S."/>
            <person name="Albert R."/>
            <person name="Binder M."/>
            <person name="Bloem J."/>
            <person name="Labutti K."/>
            <person name="Salamov A."/>
            <person name="Andreopoulos B."/>
            <person name="Baker S."/>
            <person name="Barry K."/>
            <person name="Bills G."/>
            <person name="Bluhm B."/>
            <person name="Cannon C."/>
            <person name="Castanera R."/>
            <person name="Culley D."/>
            <person name="Daum C."/>
            <person name="Ezra D."/>
            <person name="Gonzalez J."/>
            <person name="Henrissat B."/>
            <person name="Kuo A."/>
            <person name="Liang C."/>
            <person name="Lipzen A."/>
            <person name="Lutzoni F."/>
            <person name="Magnuson J."/>
            <person name="Mondo S."/>
            <person name="Nolan M."/>
            <person name="Ohm R."/>
            <person name="Pangilinan J."/>
            <person name="Park H.-J."/>
            <person name="Ramirez L."/>
            <person name="Alfaro M."/>
            <person name="Sun H."/>
            <person name="Tritt A."/>
            <person name="Yoshinaga Y."/>
            <person name="Zwiers L.-H."/>
            <person name="Turgeon B."/>
            <person name="Goodwin S."/>
            <person name="Spatafora J."/>
            <person name="Crous P."/>
            <person name="Grigoriev I."/>
        </authorList>
    </citation>
    <scope>NUCLEOTIDE SEQUENCE</scope>
    <source>
        <strain evidence="1">CBS 525.71</strain>
    </source>
</reference>
<protein>
    <submittedName>
        <fullName evidence="1">Uncharacterized protein</fullName>
    </submittedName>
</protein>
<accession>A0ACB6RMA5</accession>
<gene>
    <name evidence="1" type="ORF">BU25DRAFT_462242</name>
</gene>
<organism evidence="1 2">
    <name type="scientific">Macroventuria anomochaeta</name>
    <dbReference type="NCBI Taxonomy" id="301207"/>
    <lineage>
        <taxon>Eukaryota</taxon>
        <taxon>Fungi</taxon>
        <taxon>Dikarya</taxon>
        <taxon>Ascomycota</taxon>
        <taxon>Pezizomycotina</taxon>
        <taxon>Dothideomycetes</taxon>
        <taxon>Pleosporomycetidae</taxon>
        <taxon>Pleosporales</taxon>
        <taxon>Pleosporineae</taxon>
        <taxon>Didymellaceae</taxon>
        <taxon>Macroventuria</taxon>
    </lineage>
</organism>
<dbReference type="Proteomes" id="UP000799754">
    <property type="component" value="Unassembled WGS sequence"/>
</dbReference>
<sequence length="384" mass="43013">MAPARDSEFLPEVWGLYSLGTLWIMLRFAVRLRTDGIRGLRLDDGFAFLALFAWTYTCAIIQITYYTGTNTDFTAAEVAQFDQKKYDEVVYGSKLFLGSWYAYFVLIFSLKAHRLDLVSRHLLPILAEMGAAHHHRPLCVWILWLDGGFQPQVLTLSSEVAARATASMADVFLLSVPISLLWNLNKPLRTRLAVLLLLASGVFVLAACIIRVSLTVVPNIFVLNIARWGVREFCIAIVAVNTASLQPMFRKSFWISRKPAQQVQQKRNNYMFASAQRARQRLSRVRNGNQVLNSTSAGPSTIDIYIQLELSDAGFVFEDPDYQMTSNLPPHAAPRITSGDMDLEKGGAFTTEIMRQDSSFPRVADESDEGDAGRSGSRPSQSNR</sequence>
<proteinExistence type="predicted"/>
<keyword evidence="2" id="KW-1185">Reference proteome</keyword>
<evidence type="ECO:0000313" key="2">
    <source>
        <dbReference type="Proteomes" id="UP000799754"/>
    </source>
</evidence>